<proteinExistence type="predicted"/>
<evidence type="ECO:0000256" key="6">
    <source>
        <dbReference type="ARBA" id="ARBA00022683"/>
    </source>
</evidence>
<evidence type="ECO:0000313" key="10">
    <source>
        <dbReference type="Proteomes" id="UP000414364"/>
    </source>
</evidence>
<protein>
    <submittedName>
        <fullName evidence="9">PTS system fructose subfamily transporter subunit IIA</fullName>
    </submittedName>
</protein>
<dbReference type="InterPro" id="IPR004701">
    <property type="entry name" value="PTS_EIIA_man-typ"/>
</dbReference>
<comment type="caution">
    <text evidence="9">The sequence shown here is derived from an EMBL/GenBank/DDBJ whole genome shotgun (WGS) entry which is preliminary data.</text>
</comment>
<evidence type="ECO:0000256" key="3">
    <source>
        <dbReference type="ARBA" id="ARBA00022490"/>
    </source>
</evidence>
<accession>A0A5P0ZQE3</accession>
<organism evidence="9 10">
    <name type="scientific">Companilactobacillus halodurans</name>
    <dbReference type="NCBI Taxonomy" id="2584183"/>
    <lineage>
        <taxon>Bacteria</taxon>
        <taxon>Bacillati</taxon>
        <taxon>Bacillota</taxon>
        <taxon>Bacilli</taxon>
        <taxon>Lactobacillales</taxon>
        <taxon>Lactobacillaceae</taxon>
        <taxon>Companilactobacillus</taxon>
    </lineage>
</organism>
<keyword evidence="3" id="KW-0963">Cytoplasm</keyword>
<comment type="subcellular location">
    <subcellularLocation>
        <location evidence="1">Cytoplasm</location>
    </subcellularLocation>
</comment>
<evidence type="ECO:0000256" key="7">
    <source>
        <dbReference type="ARBA" id="ARBA00022777"/>
    </source>
</evidence>
<dbReference type="InterPro" id="IPR051471">
    <property type="entry name" value="Bacterial_PTS_sugar_comp"/>
</dbReference>
<evidence type="ECO:0000259" key="8">
    <source>
        <dbReference type="PROSITE" id="PS51096"/>
    </source>
</evidence>
<keyword evidence="2" id="KW-0813">Transport</keyword>
<evidence type="ECO:0000256" key="2">
    <source>
        <dbReference type="ARBA" id="ARBA00022448"/>
    </source>
</evidence>
<dbReference type="GO" id="GO:0009401">
    <property type="term" value="P:phosphoenolpyruvate-dependent sugar phosphotransferase system"/>
    <property type="evidence" value="ECO:0007669"/>
    <property type="project" value="UniProtKB-KW"/>
</dbReference>
<dbReference type="InterPro" id="IPR036662">
    <property type="entry name" value="PTS_EIIA_man-typ_sf"/>
</dbReference>
<dbReference type="PROSITE" id="PS51096">
    <property type="entry name" value="PTS_EIIA_TYPE_4"/>
    <property type="match status" value="1"/>
</dbReference>
<keyword evidence="5" id="KW-0808">Transferase</keyword>
<dbReference type="CDD" id="cd00006">
    <property type="entry name" value="PTS_IIA_man"/>
    <property type="match status" value="1"/>
</dbReference>
<dbReference type="PANTHER" id="PTHR33799:SF1">
    <property type="entry name" value="PTS SYSTEM MANNOSE-SPECIFIC EIIAB COMPONENT-RELATED"/>
    <property type="match status" value="1"/>
</dbReference>
<keyword evidence="4" id="KW-0762">Sugar transport</keyword>
<dbReference type="Proteomes" id="UP000414364">
    <property type="component" value="Unassembled WGS sequence"/>
</dbReference>
<evidence type="ECO:0000256" key="5">
    <source>
        <dbReference type="ARBA" id="ARBA00022679"/>
    </source>
</evidence>
<dbReference type="Pfam" id="PF03610">
    <property type="entry name" value="EIIA-man"/>
    <property type="match status" value="1"/>
</dbReference>
<keyword evidence="6" id="KW-0598">Phosphotransferase system</keyword>
<dbReference type="GO" id="GO:0016020">
    <property type="term" value="C:membrane"/>
    <property type="evidence" value="ECO:0007669"/>
    <property type="project" value="InterPro"/>
</dbReference>
<dbReference type="EMBL" id="VDFP01000017">
    <property type="protein sequence ID" value="MQS76426.1"/>
    <property type="molecule type" value="Genomic_DNA"/>
</dbReference>
<evidence type="ECO:0000256" key="1">
    <source>
        <dbReference type="ARBA" id="ARBA00004496"/>
    </source>
</evidence>
<feature type="domain" description="PTS EIIA type-4" evidence="8">
    <location>
        <begin position="1"/>
        <end position="126"/>
    </location>
</feature>
<dbReference type="AlphaFoldDB" id="A0A5P0ZQE3"/>
<sequence length="144" mass="16021">MIKILLASHAFLAKGMKSSVEMILGKQSNIDILCAYTVENFVMKDEIKSRLIDKKSKDKQIIITDVFGGSVNNEFIDYLSKNKQDNIYLVSGMNLGLLLSLITTIDSNESVPEIISHAIESSTKMIINDSKVLEGDVEEDSDDF</sequence>
<dbReference type="RefSeq" id="WP_153385819.1">
    <property type="nucleotide sequence ID" value="NZ_VDFP01000017.1"/>
</dbReference>
<dbReference type="SUPFAM" id="SSF53062">
    <property type="entry name" value="PTS system fructose IIA component-like"/>
    <property type="match status" value="1"/>
</dbReference>
<dbReference type="GO" id="GO:0016301">
    <property type="term" value="F:kinase activity"/>
    <property type="evidence" value="ECO:0007669"/>
    <property type="project" value="UniProtKB-KW"/>
</dbReference>
<dbReference type="PANTHER" id="PTHR33799">
    <property type="entry name" value="PTS PERMEASE-RELATED-RELATED"/>
    <property type="match status" value="1"/>
</dbReference>
<gene>
    <name evidence="9" type="ORF">FHL06_08550</name>
</gene>
<dbReference type="Gene3D" id="3.40.50.510">
    <property type="entry name" value="Phosphotransferase system, mannose-type IIA component"/>
    <property type="match status" value="1"/>
</dbReference>
<evidence type="ECO:0000313" key="9">
    <source>
        <dbReference type="EMBL" id="MQS76426.1"/>
    </source>
</evidence>
<evidence type="ECO:0000256" key="4">
    <source>
        <dbReference type="ARBA" id="ARBA00022597"/>
    </source>
</evidence>
<name>A0A5P0ZQE3_9LACO</name>
<dbReference type="GO" id="GO:0005737">
    <property type="term" value="C:cytoplasm"/>
    <property type="evidence" value="ECO:0007669"/>
    <property type="project" value="UniProtKB-SubCell"/>
</dbReference>
<dbReference type="InterPro" id="IPR033887">
    <property type="entry name" value="PTS_IIA_man"/>
</dbReference>
<reference evidence="9 10" key="1">
    <citation type="journal article" date="2019" name="Syst. Appl. Microbiol.">
        <title>Polyphasic characterization of two novel Lactobacillus spp. isolated from blown salami packages: Description of Lactobacillus halodurans sp. nov. and Lactobacillus salsicarnum sp. nov.</title>
        <authorList>
            <person name="Schuster J.A."/>
            <person name="Klingl A."/>
            <person name="Vogel R.F."/>
            <person name="Ehrmann M.A."/>
        </authorList>
    </citation>
    <scope>NUCLEOTIDE SEQUENCE [LARGE SCALE GENOMIC DNA]</scope>
    <source>
        <strain evidence="9 10">TMW 1.2172</strain>
    </source>
</reference>
<keyword evidence="7" id="KW-0418">Kinase</keyword>